<gene>
    <name evidence="2" type="ORF">FD29_GL001709</name>
</gene>
<evidence type="ECO:0000259" key="1">
    <source>
        <dbReference type="Pfam" id="PF22696"/>
    </source>
</evidence>
<dbReference type="EMBL" id="AZEZ01000103">
    <property type="protein sequence ID" value="KRL42683.1"/>
    <property type="molecule type" value="Genomic_DNA"/>
</dbReference>
<dbReference type="InterPro" id="IPR055196">
    <property type="entry name" value="Putative_PNPOx_2"/>
</dbReference>
<protein>
    <recommendedName>
        <fullName evidence="1">Pyridoxamine 5'-phosphate oxidase-like domain-containing protein</fullName>
    </recommendedName>
</protein>
<accession>A0A0R1QNL9</accession>
<reference evidence="2 3" key="1">
    <citation type="journal article" date="2015" name="Genome Announc.">
        <title>Expanding the biotechnology potential of lactobacilli through comparative genomics of 213 strains and associated genera.</title>
        <authorList>
            <person name="Sun Z."/>
            <person name="Harris H.M."/>
            <person name="McCann A."/>
            <person name="Guo C."/>
            <person name="Argimon S."/>
            <person name="Zhang W."/>
            <person name="Yang X."/>
            <person name="Jeffery I.B."/>
            <person name="Cooney J.C."/>
            <person name="Kagawa T.F."/>
            <person name="Liu W."/>
            <person name="Song Y."/>
            <person name="Salvetti E."/>
            <person name="Wrobel A."/>
            <person name="Rasinkangas P."/>
            <person name="Parkhill J."/>
            <person name="Rea M.C."/>
            <person name="O'Sullivan O."/>
            <person name="Ritari J."/>
            <person name="Douillard F.P."/>
            <person name="Paul Ross R."/>
            <person name="Yang R."/>
            <person name="Briner A.E."/>
            <person name="Felis G.E."/>
            <person name="de Vos W.M."/>
            <person name="Barrangou R."/>
            <person name="Klaenhammer T.R."/>
            <person name="Caufield P.W."/>
            <person name="Cui Y."/>
            <person name="Zhang H."/>
            <person name="O'Toole P.W."/>
        </authorList>
    </citation>
    <scope>NUCLEOTIDE SEQUENCE [LARGE SCALE GENOMIC DNA]</scope>
    <source>
        <strain evidence="2 3">DSM 14500</strain>
    </source>
</reference>
<sequence>MNQPDTHSIQLLQKVYATADKMAISTSLNGQADVRIINFVWFPNEPNKLYFSSVKGTTALKLYQAGADIAFITIPHDGTPFNPFIRSKGVKAIPSTKTMADLLPRYLELVPNYQKTWDAIGSSLVVYEINLQDVYVDAGIGQEKIDIHFH</sequence>
<dbReference type="RefSeq" id="WP_057888972.1">
    <property type="nucleotide sequence ID" value="NZ_AZEZ01000103.1"/>
</dbReference>
<evidence type="ECO:0000313" key="3">
    <source>
        <dbReference type="Proteomes" id="UP000050872"/>
    </source>
</evidence>
<keyword evidence="3" id="KW-1185">Reference proteome</keyword>
<dbReference type="InterPro" id="IPR012349">
    <property type="entry name" value="Split_barrel_FMN-bd"/>
</dbReference>
<dbReference type="PATRIC" id="fig|1423770.3.peg.1749"/>
<dbReference type="OrthoDB" id="2146997at2"/>
<name>A0A0R1QNL9_9LACO</name>
<dbReference type="SUPFAM" id="SSF50475">
    <property type="entry name" value="FMN-binding split barrel"/>
    <property type="match status" value="1"/>
</dbReference>
<dbReference type="Pfam" id="PF22696">
    <property type="entry name" value="Putative_PNPOx_2"/>
    <property type="match status" value="1"/>
</dbReference>
<evidence type="ECO:0000313" key="2">
    <source>
        <dbReference type="EMBL" id="KRL42683.1"/>
    </source>
</evidence>
<organism evidence="2 3">
    <name type="scientific">Companilactobacillus mindensis DSM 14500</name>
    <dbReference type="NCBI Taxonomy" id="1423770"/>
    <lineage>
        <taxon>Bacteria</taxon>
        <taxon>Bacillati</taxon>
        <taxon>Bacillota</taxon>
        <taxon>Bacilli</taxon>
        <taxon>Lactobacillales</taxon>
        <taxon>Lactobacillaceae</taxon>
        <taxon>Companilactobacillus</taxon>
    </lineage>
</organism>
<proteinExistence type="predicted"/>
<comment type="caution">
    <text evidence="2">The sequence shown here is derived from an EMBL/GenBank/DDBJ whole genome shotgun (WGS) entry which is preliminary data.</text>
</comment>
<dbReference type="STRING" id="1423770.FD29_GL001709"/>
<dbReference type="AlphaFoldDB" id="A0A0R1QNL9"/>
<dbReference type="Proteomes" id="UP000050872">
    <property type="component" value="Unassembled WGS sequence"/>
</dbReference>
<dbReference type="Gene3D" id="2.30.110.10">
    <property type="entry name" value="Electron Transport, Fmn-binding Protein, Chain A"/>
    <property type="match status" value="1"/>
</dbReference>
<feature type="domain" description="Pyridoxamine 5'-phosphate oxidase-like" evidence="1">
    <location>
        <begin position="15"/>
        <end position="143"/>
    </location>
</feature>